<dbReference type="EMBL" id="JACAZE010000013">
    <property type="protein sequence ID" value="KAF7300389.1"/>
    <property type="molecule type" value="Genomic_DNA"/>
</dbReference>
<dbReference type="OrthoDB" id="3178264at2759"/>
<protein>
    <recommendedName>
        <fullName evidence="4">Cell wall protein</fullName>
    </recommendedName>
</protein>
<organism evidence="2 3">
    <name type="scientific">Mycena chlorophos</name>
    <name type="common">Agaric fungus</name>
    <name type="synonym">Agaricus chlorophos</name>
    <dbReference type="NCBI Taxonomy" id="658473"/>
    <lineage>
        <taxon>Eukaryota</taxon>
        <taxon>Fungi</taxon>
        <taxon>Dikarya</taxon>
        <taxon>Basidiomycota</taxon>
        <taxon>Agaricomycotina</taxon>
        <taxon>Agaricomycetes</taxon>
        <taxon>Agaricomycetidae</taxon>
        <taxon>Agaricales</taxon>
        <taxon>Marasmiineae</taxon>
        <taxon>Mycenaceae</taxon>
        <taxon>Mycena</taxon>
    </lineage>
</organism>
<reference evidence="2" key="1">
    <citation type="submission" date="2020-05" db="EMBL/GenBank/DDBJ databases">
        <title>Mycena genomes resolve the evolution of fungal bioluminescence.</title>
        <authorList>
            <person name="Tsai I.J."/>
        </authorList>
    </citation>
    <scope>NUCLEOTIDE SEQUENCE</scope>
    <source>
        <strain evidence="2">110903Hualien_Pintung</strain>
    </source>
</reference>
<gene>
    <name evidence="2" type="ORF">HMN09_00922400</name>
</gene>
<sequence length="154" mass="15854">MAPFTSILLSFVLAASVISAPIHKARQLGDLQCNVDRLSIINQVSKTQSLISEVQNANSTLLDLPTQSALAVAQTGLSQVNLAVQTILDAALQNQTAPAASRDQVSDGLDAALEGLQSASKTIQDSGLNATIADAISSVIQAGQDGNNVVADCK</sequence>
<accession>A0A8H6VZX0</accession>
<evidence type="ECO:0000313" key="3">
    <source>
        <dbReference type="Proteomes" id="UP000613580"/>
    </source>
</evidence>
<feature type="signal peptide" evidence="1">
    <location>
        <begin position="1"/>
        <end position="19"/>
    </location>
</feature>
<evidence type="ECO:0000313" key="2">
    <source>
        <dbReference type="EMBL" id="KAF7300389.1"/>
    </source>
</evidence>
<name>A0A8H6VZX0_MYCCL</name>
<dbReference type="Proteomes" id="UP000613580">
    <property type="component" value="Unassembled WGS sequence"/>
</dbReference>
<evidence type="ECO:0008006" key="4">
    <source>
        <dbReference type="Google" id="ProtNLM"/>
    </source>
</evidence>
<feature type="chain" id="PRO_5034308348" description="Cell wall protein" evidence="1">
    <location>
        <begin position="20"/>
        <end position="154"/>
    </location>
</feature>
<evidence type="ECO:0000256" key="1">
    <source>
        <dbReference type="SAM" id="SignalP"/>
    </source>
</evidence>
<comment type="caution">
    <text evidence="2">The sequence shown here is derived from an EMBL/GenBank/DDBJ whole genome shotgun (WGS) entry which is preliminary data.</text>
</comment>
<proteinExistence type="predicted"/>
<keyword evidence="1" id="KW-0732">Signal</keyword>
<keyword evidence="3" id="KW-1185">Reference proteome</keyword>
<dbReference type="AlphaFoldDB" id="A0A8H6VZX0"/>